<evidence type="ECO:0000313" key="5">
    <source>
        <dbReference type="Proteomes" id="UP000612055"/>
    </source>
</evidence>
<dbReference type="GO" id="GO:0016020">
    <property type="term" value="C:membrane"/>
    <property type="evidence" value="ECO:0007669"/>
    <property type="project" value="InterPro"/>
</dbReference>
<dbReference type="InterPro" id="IPR036772">
    <property type="entry name" value="SRCR-like_dom_sf"/>
</dbReference>
<feature type="compositionally biased region" description="Pro residues" evidence="2">
    <location>
        <begin position="173"/>
        <end position="191"/>
    </location>
</feature>
<feature type="region of interest" description="Disordered" evidence="2">
    <location>
        <begin position="173"/>
        <end position="194"/>
    </location>
</feature>
<dbReference type="PROSITE" id="PS50287">
    <property type="entry name" value="SRCR_2"/>
    <property type="match status" value="1"/>
</dbReference>
<feature type="domain" description="SRCR" evidence="3">
    <location>
        <begin position="9"/>
        <end position="89"/>
    </location>
</feature>
<protein>
    <recommendedName>
        <fullName evidence="3">SRCR domain-containing protein</fullName>
    </recommendedName>
</protein>
<dbReference type="InterPro" id="IPR001190">
    <property type="entry name" value="SRCR"/>
</dbReference>
<reference evidence="4" key="1">
    <citation type="journal article" date="2020" name="bioRxiv">
        <title>Comparative genomics of Chlamydomonas.</title>
        <authorList>
            <person name="Craig R.J."/>
            <person name="Hasan A.R."/>
            <person name="Ness R.W."/>
            <person name="Keightley P.D."/>
        </authorList>
    </citation>
    <scope>NUCLEOTIDE SEQUENCE</scope>
    <source>
        <strain evidence="4">CCAP 11/70</strain>
    </source>
</reference>
<sequence length="363" mass="39485">MPSDAQYSVRLSGGPSPSKGRVEVMPEGRWLSGASWTPFCDDEFTDGDATTICGLLGYAYGRKYYDGAVTFLSATEPRIPFRASRLYCETELDFAPPPHDFNDAPQRRSSRRMLALDEFGEYDPEIVGRRPYDALVQTQGQGRLPECSLTVRRYCPPPGHLAGAECSDVPFETAPPPMALPPSPPPPPPSKSPFAKYVAPTSQWSPWFGDGSVEPNLCTPTDDVPYCPGRAELLVADPSDPSQPVWAPLCGFDQAAFPKFAQQLATHFCYMVGNMPAIKSTGTVVEGQAGDQSYAIPTSPVTEEGYFDPSKVRLWASLPQPSDSQGLYEPARLIQDSPGFTLSSEPCPSGKLFTVDCSQSVYD</sequence>
<dbReference type="EMBL" id="JAEHOE010000030">
    <property type="protein sequence ID" value="KAG2494510.1"/>
    <property type="molecule type" value="Genomic_DNA"/>
</dbReference>
<name>A0A835Y8T1_9CHLO</name>
<dbReference type="SMART" id="SM00202">
    <property type="entry name" value="SR"/>
    <property type="match status" value="1"/>
</dbReference>
<dbReference type="AlphaFoldDB" id="A0A835Y8T1"/>
<comment type="caution">
    <text evidence="4">The sequence shown here is derived from an EMBL/GenBank/DDBJ whole genome shotgun (WGS) entry which is preliminary data.</text>
</comment>
<proteinExistence type="predicted"/>
<organism evidence="4 5">
    <name type="scientific">Edaphochlamys debaryana</name>
    <dbReference type="NCBI Taxonomy" id="47281"/>
    <lineage>
        <taxon>Eukaryota</taxon>
        <taxon>Viridiplantae</taxon>
        <taxon>Chlorophyta</taxon>
        <taxon>core chlorophytes</taxon>
        <taxon>Chlorophyceae</taxon>
        <taxon>CS clade</taxon>
        <taxon>Chlamydomonadales</taxon>
        <taxon>Chlamydomonadales incertae sedis</taxon>
        <taxon>Edaphochlamys</taxon>
    </lineage>
</organism>
<dbReference type="OrthoDB" id="535045at2759"/>
<keyword evidence="1" id="KW-1015">Disulfide bond</keyword>
<evidence type="ECO:0000256" key="1">
    <source>
        <dbReference type="ARBA" id="ARBA00023157"/>
    </source>
</evidence>
<accession>A0A835Y8T1</accession>
<gene>
    <name evidence="4" type="ORF">HYH03_007278</name>
</gene>
<feature type="region of interest" description="Disordered" evidence="2">
    <location>
        <begin position="1"/>
        <end position="21"/>
    </location>
</feature>
<evidence type="ECO:0000256" key="2">
    <source>
        <dbReference type="SAM" id="MobiDB-lite"/>
    </source>
</evidence>
<evidence type="ECO:0000313" key="4">
    <source>
        <dbReference type="EMBL" id="KAG2494510.1"/>
    </source>
</evidence>
<keyword evidence="5" id="KW-1185">Reference proteome</keyword>
<dbReference type="Proteomes" id="UP000612055">
    <property type="component" value="Unassembled WGS sequence"/>
</dbReference>
<dbReference type="SUPFAM" id="SSF56487">
    <property type="entry name" value="SRCR-like"/>
    <property type="match status" value="1"/>
</dbReference>
<dbReference type="PRINTS" id="PR00258">
    <property type="entry name" value="SPERACTRCPTR"/>
</dbReference>
<dbReference type="Gene3D" id="3.10.250.10">
    <property type="entry name" value="SRCR-like domain"/>
    <property type="match status" value="1"/>
</dbReference>
<evidence type="ECO:0000259" key="3">
    <source>
        <dbReference type="PROSITE" id="PS50287"/>
    </source>
</evidence>